<dbReference type="PANTHER" id="PTHR34821">
    <property type="entry name" value="INNER MEMBRANE PROTEIN YDCZ"/>
    <property type="match status" value="1"/>
</dbReference>
<reference evidence="2 3" key="1">
    <citation type="submission" date="2021-02" db="EMBL/GenBank/DDBJ databases">
        <title>De Novo genome assembly of isolated myxobacteria.</title>
        <authorList>
            <person name="Stevens D.C."/>
        </authorList>
    </citation>
    <scope>NUCLEOTIDE SEQUENCE [LARGE SCALE GENOMIC DNA]</scope>
    <source>
        <strain evidence="3">SCPEA02</strain>
    </source>
</reference>
<evidence type="ECO:0000256" key="1">
    <source>
        <dbReference type="SAM" id="Phobius"/>
    </source>
</evidence>
<dbReference type="EMBL" id="CP071090">
    <property type="protein sequence ID" value="QSQ23399.1"/>
    <property type="molecule type" value="Genomic_DNA"/>
</dbReference>
<dbReference type="Pfam" id="PF04657">
    <property type="entry name" value="DMT_YdcZ"/>
    <property type="match status" value="1"/>
</dbReference>
<evidence type="ECO:0000313" key="3">
    <source>
        <dbReference type="Proteomes" id="UP000662747"/>
    </source>
</evidence>
<sequence>MRLISLVPLLCGLAVVAQAGLNRRFAGQWGLLSAVLMNMVVATVATFAVYLVARSVPGFWPEAAAPTGAQGRFFDGFTFWHLLPGLCGVLIVIGMPWAISRLGAVQSALLLMGAQLLTSLVWDAMVEARPVTLARVVGSAIAFAGAAIAVWKG</sequence>
<feature type="transmembrane region" description="Helical" evidence="1">
    <location>
        <begin position="132"/>
        <end position="151"/>
    </location>
</feature>
<protein>
    <submittedName>
        <fullName evidence="2">DMT family transporter</fullName>
    </submittedName>
</protein>
<proteinExistence type="predicted"/>
<feature type="transmembrane region" description="Helical" evidence="1">
    <location>
        <begin position="79"/>
        <end position="99"/>
    </location>
</feature>
<keyword evidence="1" id="KW-0812">Transmembrane</keyword>
<keyword evidence="1" id="KW-0472">Membrane</keyword>
<dbReference type="PANTHER" id="PTHR34821:SF2">
    <property type="entry name" value="INNER MEMBRANE PROTEIN YDCZ"/>
    <property type="match status" value="1"/>
</dbReference>
<evidence type="ECO:0000313" key="2">
    <source>
        <dbReference type="EMBL" id="QSQ23399.1"/>
    </source>
</evidence>
<keyword evidence="1" id="KW-1133">Transmembrane helix</keyword>
<dbReference type="RefSeq" id="WP_206724974.1">
    <property type="nucleotide sequence ID" value="NZ_CP071090.1"/>
</dbReference>
<feature type="transmembrane region" description="Helical" evidence="1">
    <location>
        <begin position="105"/>
        <end position="125"/>
    </location>
</feature>
<organism evidence="2 3">
    <name type="scientific">Pyxidicoccus parkwayensis</name>
    <dbReference type="NCBI Taxonomy" id="2813578"/>
    <lineage>
        <taxon>Bacteria</taxon>
        <taxon>Pseudomonadati</taxon>
        <taxon>Myxococcota</taxon>
        <taxon>Myxococcia</taxon>
        <taxon>Myxococcales</taxon>
        <taxon>Cystobacterineae</taxon>
        <taxon>Myxococcaceae</taxon>
        <taxon>Pyxidicoccus</taxon>
    </lineage>
</organism>
<feature type="transmembrane region" description="Helical" evidence="1">
    <location>
        <begin position="29"/>
        <end position="53"/>
    </location>
</feature>
<gene>
    <name evidence="2" type="ORF">JY651_51445</name>
</gene>
<accession>A0ABX7NWZ1</accession>
<keyword evidence="3" id="KW-1185">Reference proteome</keyword>
<name>A0ABX7NWZ1_9BACT</name>
<dbReference type="Proteomes" id="UP000662747">
    <property type="component" value="Chromosome"/>
</dbReference>
<dbReference type="InterPro" id="IPR006750">
    <property type="entry name" value="YdcZ"/>
</dbReference>